<name>A0A8H4LVB5_9HYPO</name>
<dbReference type="PANTHER" id="PTHR21310:SF58">
    <property type="entry name" value="AMINOGLYCOSIDE PHOSPHOTRANSFERASE DOMAIN-CONTAINING PROTEIN"/>
    <property type="match status" value="1"/>
</dbReference>
<accession>A0A8H4LVB5</accession>
<dbReference type="AlphaFoldDB" id="A0A8H4LVB5"/>
<dbReference type="Gene3D" id="3.90.1200.10">
    <property type="match status" value="1"/>
</dbReference>
<comment type="caution">
    <text evidence="2">The sequence shown here is derived from an EMBL/GenBank/DDBJ whole genome shotgun (WGS) entry which is preliminary data.</text>
</comment>
<dbReference type="EMBL" id="JAAVMX010000007">
    <property type="protein sequence ID" value="KAF4506158.1"/>
    <property type="molecule type" value="Genomic_DNA"/>
</dbReference>
<dbReference type="InterPro" id="IPR051678">
    <property type="entry name" value="AGP_Transferase"/>
</dbReference>
<dbReference type="OrthoDB" id="2906425at2759"/>
<dbReference type="Pfam" id="PF01636">
    <property type="entry name" value="APH"/>
    <property type="match status" value="1"/>
</dbReference>
<dbReference type="InterPro" id="IPR011009">
    <property type="entry name" value="Kinase-like_dom_sf"/>
</dbReference>
<feature type="domain" description="Aminoglycoside phosphotransferase" evidence="1">
    <location>
        <begin position="39"/>
        <end position="256"/>
    </location>
</feature>
<reference evidence="2 3" key="1">
    <citation type="journal article" date="2020" name="Genome Biol. Evol.">
        <title>A new high-quality draft genome assembly of the Chinese cordyceps Ophiocordyceps sinensis.</title>
        <authorList>
            <person name="Shu R."/>
            <person name="Zhang J."/>
            <person name="Meng Q."/>
            <person name="Zhang H."/>
            <person name="Zhou G."/>
            <person name="Li M."/>
            <person name="Wu P."/>
            <person name="Zhao Y."/>
            <person name="Chen C."/>
            <person name="Qin Q."/>
        </authorList>
    </citation>
    <scope>NUCLEOTIDE SEQUENCE [LARGE SCALE GENOMIC DNA]</scope>
    <source>
        <strain evidence="2 3">IOZ07</strain>
    </source>
</reference>
<sequence>MYSHKELVPDHGVLSGIPMLKDVDASSCNVISNTFETCTFSVGLPGRAETALVRLEAPRRRGLADVVALQRLARSSPTWSRPRGTLARRQPPTGGRWSKYSVTEFVAETSTLEQVWDMLDEQAQKALVSSVVDALAKLQALGTGTDRVCKVLAKAAPASDDGRGGNVCVGGPELGYFADVKHFLAQTADGLLLRSPVDNIELTRADLESLERHVVFCHNDVEPRSLLVRRIQPTGPYTLAAIIDWEMAGFYPFAYETGHKDTGLGLSGLCFGWYSLSKK</sequence>
<keyword evidence="3" id="KW-1185">Reference proteome</keyword>
<dbReference type="PANTHER" id="PTHR21310">
    <property type="entry name" value="AMINOGLYCOSIDE PHOSPHOTRANSFERASE-RELATED-RELATED"/>
    <property type="match status" value="1"/>
</dbReference>
<dbReference type="InterPro" id="IPR002575">
    <property type="entry name" value="Aminoglycoside_PTrfase"/>
</dbReference>
<organism evidence="2 3">
    <name type="scientific">Ophiocordyceps sinensis</name>
    <dbReference type="NCBI Taxonomy" id="72228"/>
    <lineage>
        <taxon>Eukaryota</taxon>
        <taxon>Fungi</taxon>
        <taxon>Dikarya</taxon>
        <taxon>Ascomycota</taxon>
        <taxon>Pezizomycotina</taxon>
        <taxon>Sordariomycetes</taxon>
        <taxon>Hypocreomycetidae</taxon>
        <taxon>Hypocreales</taxon>
        <taxon>Ophiocordycipitaceae</taxon>
        <taxon>Ophiocordyceps</taxon>
    </lineage>
</organism>
<protein>
    <recommendedName>
        <fullName evidence="1">Aminoglycoside phosphotransferase domain-containing protein</fullName>
    </recommendedName>
</protein>
<proteinExistence type="predicted"/>
<evidence type="ECO:0000313" key="3">
    <source>
        <dbReference type="Proteomes" id="UP000557566"/>
    </source>
</evidence>
<evidence type="ECO:0000313" key="2">
    <source>
        <dbReference type="EMBL" id="KAF4506158.1"/>
    </source>
</evidence>
<gene>
    <name evidence="2" type="ORF">G6O67_006272</name>
</gene>
<dbReference type="Proteomes" id="UP000557566">
    <property type="component" value="Unassembled WGS sequence"/>
</dbReference>
<dbReference type="SUPFAM" id="SSF56112">
    <property type="entry name" value="Protein kinase-like (PK-like)"/>
    <property type="match status" value="1"/>
</dbReference>
<evidence type="ECO:0000259" key="1">
    <source>
        <dbReference type="Pfam" id="PF01636"/>
    </source>
</evidence>